<evidence type="ECO:0000256" key="2">
    <source>
        <dbReference type="ARBA" id="ARBA00022741"/>
    </source>
</evidence>
<dbReference type="InterPro" id="IPR051120">
    <property type="entry name" value="ABC_AA/LPS_Transport"/>
</dbReference>
<dbReference type="InterPro" id="IPR003439">
    <property type="entry name" value="ABC_transporter-like_ATP-bd"/>
</dbReference>
<dbReference type="InterPro" id="IPR017871">
    <property type="entry name" value="ABC_transporter-like_CS"/>
</dbReference>
<dbReference type="PROSITE" id="PS00211">
    <property type="entry name" value="ABC_TRANSPORTER_1"/>
    <property type="match status" value="1"/>
</dbReference>
<organism evidence="5">
    <name type="scientific">marine metagenome</name>
    <dbReference type="NCBI Taxonomy" id="408172"/>
    <lineage>
        <taxon>unclassified sequences</taxon>
        <taxon>metagenomes</taxon>
        <taxon>ecological metagenomes</taxon>
    </lineage>
</organism>
<dbReference type="SUPFAM" id="SSF52540">
    <property type="entry name" value="P-loop containing nucleoside triphosphate hydrolases"/>
    <property type="match status" value="1"/>
</dbReference>
<feature type="domain" description="ABC transporter" evidence="4">
    <location>
        <begin position="2"/>
        <end position="244"/>
    </location>
</feature>
<dbReference type="GO" id="GO:0005886">
    <property type="term" value="C:plasma membrane"/>
    <property type="evidence" value="ECO:0007669"/>
    <property type="project" value="TreeGrafter"/>
</dbReference>
<feature type="non-terminal residue" evidence="5">
    <location>
        <position position="1"/>
    </location>
</feature>
<sequence length="244" mass="26553">VSEHKSVFEISEGSIAFGGNQALDSVSFSMVKGQLIGLIGPNGSGKTTLLNATSGIYPLNSGAISFEGNRIEKESPHRIARAGVARTFQIARIFPHMTAVENMLAPGFTVRDKGTETRVTLIRRAKEYLDFLDIADFADEQAADLSGGQRMLLQFARALMLKPRLMLLDEPFGGIHPLLVERILERIRDLRDQGIDFIVVSHDLPTIMGLASRIVVLANGKVIADGTPEIVREDPGVIEAYLGV</sequence>
<dbReference type="PANTHER" id="PTHR45772:SF9">
    <property type="entry name" value="CONSERVED COMPONENT OF ABC TRANSPORTER FOR NATURAL AMINO ACIDS"/>
    <property type="match status" value="1"/>
</dbReference>
<gene>
    <name evidence="5" type="ORF">METZ01_LOCUS79368</name>
</gene>
<dbReference type="Pfam" id="PF12399">
    <property type="entry name" value="BCA_ABC_TP_C"/>
    <property type="match status" value="1"/>
</dbReference>
<keyword evidence="1" id="KW-0813">Transport</keyword>
<dbReference type="GO" id="GO:0005524">
    <property type="term" value="F:ATP binding"/>
    <property type="evidence" value="ECO:0007669"/>
    <property type="project" value="UniProtKB-KW"/>
</dbReference>
<evidence type="ECO:0000313" key="5">
    <source>
        <dbReference type="EMBL" id="SVA26514.1"/>
    </source>
</evidence>
<dbReference type="InterPro" id="IPR003593">
    <property type="entry name" value="AAA+_ATPase"/>
</dbReference>
<dbReference type="Gene3D" id="3.40.50.300">
    <property type="entry name" value="P-loop containing nucleotide triphosphate hydrolases"/>
    <property type="match status" value="1"/>
</dbReference>
<evidence type="ECO:0000256" key="1">
    <source>
        <dbReference type="ARBA" id="ARBA00022448"/>
    </source>
</evidence>
<reference evidence="5" key="1">
    <citation type="submission" date="2018-05" db="EMBL/GenBank/DDBJ databases">
        <authorList>
            <person name="Lanie J.A."/>
            <person name="Ng W.-L."/>
            <person name="Kazmierczak K.M."/>
            <person name="Andrzejewski T.M."/>
            <person name="Davidsen T.M."/>
            <person name="Wayne K.J."/>
            <person name="Tettelin H."/>
            <person name="Glass J.I."/>
            <person name="Rusch D."/>
            <person name="Podicherti R."/>
            <person name="Tsui H.-C.T."/>
            <person name="Winkler M.E."/>
        </authorList>
    </citation>
    <scope>NUCLEOTIDE SEQUENCE</scope>
</reference>
<evidence type="ECO:0000259" key="4">
    <source>
        <dbReference type="PROSITE" id="PS50893"/>
    </source>
</evidence>
<dbReference type="AlphaFoldDB" id="A0A381UEW6"/>
<dbReference type="GO" id="GO:0016887">
    <property type="term" value="F:ATP hydrolysis activity"/>
    <property type="evidence" value="ECO:0007669"/>
    <property type="project" value="InterPro"/>
</dbReference>
<dbReference type="PANTHER" id="PTHR45772">
    <property type="entry name" value="CONSERVED COMPONENT OF ABC TRANSPORTER FOR NATURAL AMINO ACIDS-RELATED"/>
    <property type="match status" value="1"/>
</dbReference>
<dbReference type="PROSITE" id="PS50893">
    <property type="entry name" value="ABC_TRANSPORTER_2"/>
    <property type="match status" value="1"/>
</dbReference>
<evidence type="ECO:0000256" key="3">
    <source>
        <dbReference type="ARBA" id="ARBA00022840"/>
    </source>
</evidence>
<keyword evidence="3" id="KW-0067">ATP-binding</keyword>
<dbReference type="InterPro" id="IPR032823">
    <property type="entry name" value="BCA_ABC_TP_C"/>
</dbReference>
<dbReference type="Pfam" id="PF00005">
    <property type="entry name" value="ABC_tran"/>
    <property type="match status" value="1"/>
</dbReference>
<dbReference type="CDD" id="cd03219">
    <property type="entry name" value="ABC_Mj1267_LivG_branched"/>
    <property type="match status" value="1"/>
</dbReference>
<name>A0A381UEW6_9ZZZZ</name>
<accession>A0A381UEW6</accession>
<keyword evidence="2" id="KW-0547">Nucleotide-binding</keyword>
<dbReference type="SMART" id="SM00382">
    <property type="entry name" value="AAA"/>
    <property type="match status" value="1"/>
</dbReference>
<dbReference type="InterPro" id="IPR027417">
    <property type="entry name" value="P-loop_NTPase"/>
</dbReference>
<dbReference type="EMBL" id="UINC01006268">
    <property type="protein sequence ID" value="SVA26514.1"/>
    <property type="molecule type" value="Genomic_DNA"/>
</dbReference>
<protein>
    <recommendedName>
        <fullName evidence="4">ABC transporter domain-containing protein</fullName>
    </recommendedName>
</protein>
<proteinExistence type="predicted"/>